<gene>
    <name evidence="3" type="ORF">L3X38_026337</name>
</gene>
<evidence type="ECO:0000256" key="1">
    <source>
        <dbReference type="SAM" id="MobiDB-lite"/>
    </source>
</evidence>
<keyword evidence="4" id="KW-1185">Reference proteome</keyword>
<dbReference type="AlphaFoldDB" id="A0AAD4VN44"/>
<proteinExistence type="predicted"/>
<keyword evidence="2" id="KW-1133">Transmembrane helix</keyword>
<protein>
    <submittedName>
        <fullName evidence="3">Uncharacterized protein</fullName>
    </submittedName>
</protein>
<comment type="caution">
    <text evidence="3">The sequence shown here is derived from an EMBL/GenBank/DDBJ whole genome shotgun (WGS) entry which is preliminary data.</text>
</comment>
<feature type="region of interest" description="Disordered" evidence="1">
    <location>
        <begin position="1"/>
        <end position="53"/>
    </location>
</feature>
<dbReference type="EMBL" id="JAJFAZ020000005">
    <property type="protein sequence ID" value="KAI5326941.1"/>
    <property type="molecule type" value="Genomic_DNA"/>
</dbReference>
<keyword evidence="2" id="KW-0472">Membrane</keyword>
<dbReference type="Proteomes" id="UP001054821">
    <property type="component" value="Chromosome 5"/>
</dbReference>
<organism evidence="3 4">
    <name type="scientific">Prunus dulcis</name>
    <name type="common">Almond</name>
    <name type="synonym">Amygdalus dulcis</name>
    <dbReference type="NCBI Taxonomy" id="3755"/>
    <lineage>
        <taxon>Eukaryota</taxon>
        <taxon>Viridiplantae</taxon>
        <taxon>Streptophyta</taxon>
        <taxon>Embryophyta</taxon>
        <taxon>Tracheophyta</taxon>
        <taxon>Spermatophyta</taxon>
        <taxon>Magnoliopsida</taxon>
        <taxon>eudicotyledons</taxon>
        <taxon>Gunneridae</taxon>
        <taxon>Pentapetalae</taxon>
        <taxon>rosids</taxon>
        <taxon>fabids</taxon>
        <taxon>Rosales</taxon>
        <taxon>Rosaceae</taxon>
        <taxon>Amygdaloideae</taxon>
        <taxon>Amygdaleae</taxon>
        <taxon>Prunus</taxon>
    </lineage>
</organism>
<accession>A0AAD4VN44</accession>
<evidence type="ECO:0000256" key="2">
    <source>
        <dbReference type="SAM" id="Phobius"/>
    </source>
</evidence>
<evidence type="ECO:0000313" key="4">
    <source>
        <dbReference type="Proteomes" id="UP001054821"/>
    </source>
</evidence>
<sequence>MVKTSATLSSSQQPQPPPSHSRRPPPYSAHEHHRCHPHPKLISPPNHPQPMAHAHCTDTTPILIAAPTHLCLFVSLSISVFVSLVLAKGGGRVEIDDYDDDGVVRLFFAGDGENSEFGYGVVELV</sequence>
<feature type="transmembrane region" description="Helical" evidence="2">
    <location>
        <begin position="62"/>
        <end position="87"/>
    </location>
</feature>
<name>A0AAD4VN44_PRUDU</name>
<feature type="compositionally biased region" description="Pro residues" evidence="1">
    <location>
        <begin position="14"/>
        <end position="27"/>
    </location>
</feature>
<reference evidence="3 4" key="1">
    <citation type="journal article" date="2022" name="G3 (Bethesda)">
        <title>Whole-genome sequence and methylome profiling of the almond [Prunus dulcis (Mill.) D.A. Webb] cultivar 'Nonpareil'.</title>
        <authorList>
            <person name="D'Amico-Willman K.M."/>
            <person name="Ouma W.Z."/>
            <person name="Meulia T."/>
            <person name="Sideli G.M."/>
            <person name="Gradziel T.M."/>
            <person name="Fresnedo-Ramirez J."/>
        </authorList>
    </citation>
    <scope>NUCLEOTIDE SEQUENCE [LARGE SCALE GENOMIC DNA]</scope>
    <source>
        <strain evidence="3">Clone GOH B32 T37-40</strain>
    </source>
</reference>
<evidence type="ECO:0000313" key="3">
    <source>
        <dbReference type="EMBL" id="KAI5326941.1"/>
    </source>
</evidence>
<keyword evidence="2" id="KW-0812">Transmembrane</keyword>